<sequence>MLCAVASAFFLPLRLGAVPFPVSAVLAGAVNVALVWAALHWTSEPRLAALPLWTWLATVAVLTVGGPGDDIVFGGVGVLGYALLLLLVLGGLPPAYLLYRRTRG</sequence>
<feature type="transmembrane region" description="Helical" evidence="1">
    <location>
        <begin position="71"/>
        <end position="99"/>
    </location>
</feature>
<proteinExistence type="predicted"/>
<reference evidence="2 3" key="1">
    <citation type="submission" date="2012-10" db="EMBL/GenBank/DDBJ databases">
        <title>The draft sequence of the Mycobacterium pheli genome.</title>
        <authorList>
            <person name="Pettersson B.M.F."/>
            <person name="Das S."/>
            <person name="Dasgupta S."/>
            <person name="Bhattacharya A."/>
            <person name="Kirsebom L.A."/>
        </authorList>
    </citation>
    <scope>NUCLEOTIDE SEQUENCE [LARGE SCALE GENOMIC DNA]</scope>
    <source>
        <strain evidence="2 3">CCUG 21000</strain>
    </source>
</reference>
<name>A0A5N5UQZ8_MYCPH</name>
<gene>
    <name evidence="2" type="ORF">MPHL21000_22860</name>
</gene>
<keyword evidence="1" id="KW-0812">Transmembrane</keyword>
<feature type="transmembrane region" description="Helical" evidence="1">
    <location>
        <begin position="47"/>
        <end position="65"/>
    </location>
</feature>
<evidence type="ECO:0000313" key="3">
    <source>
        <dbReference type="Proteomes" id="UP000325690"/>
    </source>
</evidence>
<organism evidence="2 3">
    <name type="scientific">Mycolicibacterium phlei DSM 43239 = CCUG 21000</name>
    <dbReference type="NCBI Taxonomy" id="1226750"/>
    <lineage>
        <taxon>Bacteria</taxon>
        <taxon>Bacillati</taxon>
        <taxon>Actinomycetota</taxon>
        <taxon>Actinomycetes</taxon>
        <taxon>Mycobacteriales</taxon>
        <taxon>Mycobacteriaceae</taxon>
        <taxon>Mycolicibacterium</taxon>
    </lineage>
</organism>
<keyword evidence="3" id="KW-1185">Reference proteome</keyword>
<keyword evidence="1" id="KW-1133">Transmembrane helix</keyword>
<protein>
    <submittedName>
        <fullName evidence="2">Membrane protein</fullName>
    </submittedName>
</protein>
<dbReference type="EMBL" id="ANBP01000053">
    <property type="protein sequence ID" value="KAB7752024.1"/>
    <property type="molecule type" value="Genomic_DNA"/>
</dbReference>
<dbReference type="Proteomes" id="UP000325690">
    <property type="component" value="Unassembled WGS sequence"/>
</dbReference>
<keyword evidence="1" id="KW-0472">Membrane</keyword>
<dbReference type="AlphaFoldDB" id="A0A5N5UQZ8"/>
<comment type="caution">
    <text evidence="2">The sequence shown here is derived from an EMBL/GenBank/DDBJ whole genome shotgun (WGS) entry which is preliminary data.</text>
</comment>
<accession>A0A5N5UQZ8</accession>
<evidence type="ECO:0000256" key="1">
    <source>
        <dbReference type="SAM" id="Phobius"/>
    </source>
</evidence>
<evidence type="ECO:0000313" key="2">
    <source>
        <dbReference type="EMBL" id="KAB7752024.1"/>
    </source>
</evidence>
<feature type="transmembrane region" description="Helical" evidence="1">
    <location>
        <begin position="26"/>
        <end position="42"/>
    </location>
</feature>